<name>J0LEU0_AURST</name>
<dbReference type="EMBL" id="JH687891">
    <property type="protein sequence ID" value="EJD35429.1"/>
    <property type="molecule type" value="Genomic_DNA"/>
</dbReference>
<reference evidence="2" key="1">
    <citation type="journal article" date="2012" name="Science">
        <title>The Paleozoic origin of enzymatic lignin decomposition reconstructed from 31 fungal genomes.</title>
        <authorList>
            <person name="Floudas D."/>
            <person name="Binder M."/>
            <person name="Riley R."/>
            <person name="Barry K."/>
            <person name="Blanchette R.A."/>
            <person name="Henrissat B."/>
            <person name="Martinez A.T."/>
            <person name="Otillar R."/>
            <person name="Spatafora J.W."/>
            <person name="Yadav J.S."/>
            <person name="Aerts A."/>
            <person name="Benoit I."/>
            <person name="Boyd A."/>
            <person name="Carlson A."/>
            <person name="Copeland A."/>
            <person name="Coutinho P.M."/>
            <person name="de Vries R.P."/>
            <person name="Ferreira P."/>
            <person name="Findley K."/>
            <person name="Foster B."/>
            <person name="Gaskell J."/>
            <person name="Glotzer D."/>
            <person name="Gorecki P."/>
            <person name="Heitman J."/>
            <person name="Hesse C."/>
            <person name="Hori C."/>
            <person name="Igarashi K."/>
            <person name="Jurgens J.A."/>
            <person name="Kallen N."/>
            <person name="Kersten P."/>
            <person name="Kohler A."/>
            <person name="Kuees U."/>
            <person name="Kumar T.K.A."/>
            <person name="Kuo A."/>
            <person name="LaButti K."/>
            <person name="Larrondo L.F."/>
            <person name="Lindquist E."/>
            <person name="Ling A."/>
            <person name="Lombard V."/>
            <person name="Lucas S."/>
            <person name="Lundell T."/>
            <person name="Martin R."/>
            <person name="McLaughlin D.J."/>
            <person name="Morgenstern I."/>
            <person name="Morin E."/>
            <person name="Murat C."/>
            <person name="Nagy L.G."/>
            <person name="Nolan M."/>
            <person name="Ohm R.A."/>
            <person name="Patyshakuliyeva A."/>
            <person name="Rokas A."/>
            <person name="Ruiz-Duenas F.J."/>
            <person name="Sabat G."/>
            <person name="Salamov A."/>
            <person name="Samejima M."/>
            <person name="Schmutz J."/>
            <person name="Slot J.C."/>
            <person name="St John F."/>
            <person name="Stenlid J."/>
            <person name="Sun H."/>
            <person name="Sun S."/>
            <person name="Syed K."/>
            <person name="Tsang A."/>
            <person name="Wiebenga A."/>
            <person name="Young D."/>
            <person name="Pisabarro A."/>
            <person name="Eastwood D.C."/>
            <person name="Martin F."/>
            <person name="Cullen D."/>
            <person name="Grigoriev I.V."/>
            <person name="Hibbett D.S."/>
        </authorList>
    </citation>
    <scope>NUCLEOTIDE SEQUENCE [LARGE SCALE GENOMIC DNA]</scope>
    <source>
        <strain evidence="2">TFB10046</strain>
    </source>
</reference>
<keyword evidence="2" id="KW-1185">Reference proteome</keyword>
<organism evidence="1 2">
    <name type="scientific">Auricularia subglabra (strain TFB-10046 / SS5)</name>
    <name type="common">White-rot fungus</name>
    <name type="synonym">Auricularia delicata (strain TFB10046)</name>
    <dbReference type="NCBI Taxonomy" id="717982"/>
    <lineage>
        <taxon>Eukaryota</taxon>
        <taxon>Fungi</taxon>
        <taxon>Dikarya</taxon>
        <taxon>Basidiomycota</taxon>
        <taxon>Agaricomycotina</taxon>
        <taxon>Agaricomycetes</taxon>
        <taxon>Auriculariales</taxon>
        <taxon>Auriculariaceae</taxon>
        <taxon>Auricularia</taxon>
    </lineage>
</organism>
<dbReference type="Proteomes" id="UP000006514">
    <property type="component" value="Unassembled WGS sequence"/>
</dbReference>
<accession>J0LEU0</accession>
<evidence type="ECO:0000313" key="2">
    <source>
        <dbReference type="Proteomes" id="UP000006514"/>
    </source>
</evidence>
<proteinExistence type="predicted"/>
<sequence>MGFNTPVSLPRTDSDARGALRVLEYQVSDVTCVQEPPHAMHSVLIAPRGDSRLVPHSLVLSSRVSNVRIDAANADISQLVGAQRSMNNAHNSAVPMPSLIQIACSGSRSAWCSLNPSLCLQPAAAPSSSQKQHNKLLGHLRIALECDTVALDHEHQEKLELLATDQKADSARH</sequence>
<dbReference type="InParanoid" id="J0LEU0"/>
<protein>
    <submittedName>
        <fullName evidence="1">Uncharacterized protein</fullName>
    </submittedName>
</protein>
<dbReference type="AlphaFoldDB" id="J0LEU0"/>
<gene>
    <name evidence="1" type="ORF">AURDEDRAFT_175522</name>
</gene>
<dbReference type="KEGG" id="adl:AURDEDRAFT_175522"/>
<evidence type="ECO:0000313" key="1">
    <source>
        <dbReference type="EMBL" id="EJD35429.1"/>
    </source>
</evidence>